<evidence type="ECO:0000313" key="2">
    <source>
        <dbReference type="EMBL" id="SVD57561.1"/>
    </source>
</evidence>
<dbReference type="EMBL" id="UINC01159467">
    <property type="protein sequence ID" value="SVD57561.1"/>
    <property type="molecule type" value="Genomic_DNA"/>
</dbReference>
<protein>
    <submittedName>
        <fullName evidence="2">Uncharacterized protein</fullName>
    </submittedName>
</protein>
<dbReference type="GO" id="GO:0016491">
    <property type="term" value="F:oxidoreductase activity"/>
    <property type="evidence" value="ECO:0007669"/>
    <property type="project" value="UniProtKB-KW"/>
</dbReference>
<sequence length="212" mass="24008">MLHTVTDVTFDDIINDFGTYADLLLEHKVLGFAAPLYLDIHQHAEILQLMYTYGVCTSYPINNSVGLWTNNTGVNHHPSTSLKDGDDPLELAKRNYHADTVETKRPESVITMSMHTYSKAVYGNRPGYEEFAKWEGETVYFDMQDLYQKCPHKDYLETLDLKHPPLPGTEVEIHPALRTHPITGKTSLCLSNSNCVPVGCEFNTVPRYDGQE</sequence>
<organism evidence="2">
    <name type="scientific">marine metagenome</name>
    <dbReference type="NCBI Taxonomy" id="408172"/>
    <lineage>
        <taxon>unclassified sequences</taxon>
        <taxon>metagenomes</taxon>
        <taxon>ecological metagenomes</taxon>
    </lineage>
</organism>
<accession>A0A382WHJ8</accession>
<dbReference type="InterPro" id="IPR042098">
    <property type="entry name" value="TauD-like_sf"/>
</dbReference>
<dbReference type="AlphaFoldDB" id="A0A382WHJ8"/>
<reference evidence="2" key="1">
    <citation type="submission" date="2018-05" db="EMBL/GenBank/DDBJ databases">
        <authorList>
            <person name="Lanie J.A."/>
            <person name="Ng W.-L."/>
            <person name="Kazmierczak K.M."/>
            <person name="Andrzejewski T.M."/>
            <person name="Davidsen T.M."/>
            <person name="Wayne K.J."/>
            <person name="Tettelin H."/>
            <person name="Glass J.I."/>
            <person name="Rusch D."/>
            <person name="Podicherti R."/>
            <person name="Tsui H.-C.T."/>
            <person name="Winkler M.E."/>
        </authorList>
    </citation>
    <scope>NUCLEOTIDE SEQUENCE</scope>
</reference>
<gene>
    <name evidence="2" type="ORF">METZ01_LOCUS410415</name>
</gene>
<name>A0A382WHJ8_9ZZZZ</name>
<proteinExistence type="predicted"/>
<keyword evidence="1" id="KW-0560">Oxidoreductase</keyword>
<feature type="non-terminal residue" evidence="2">
    <location>
        <position position="212"/>
    </location>
</feature>
<dbReference type="Gene3D" id="3.60.130.10">
    <property type="entry name" value="Clavaminate synthase-like"/>
    <property type="match status" value="1"/>
</dbReference>
<dbReference type="SUPFAM" id="SSF51197">
    <property type="entry name" value="Clavaminate synthase-like"/>
    <property type="match status" value="1"/>
</dbReference>
<evidence type="ECO:0000256" key="1">
    <source>
        <dbReference type="ARBA" id="ARBA00023002"/>
    </source>
</evidence>